<comment type="caution">
    <text evidence="1">The sequence shown here is derived from an EMBL/GenBank/DDBJ whole genome shotgun (WGS) entry which is preliminary data.</text>
</comment>
<accession>A0A4Z2EKD0</accession>
<dbReference type="Proteomes" id="UP000314294">
    <property type="component" value="Unassembled WGS sequence"/>
</dbReference>
<evidence type="ECO:0000313" key="2">
    <source>
        <dbReference type="Proteomes" id="UP000314294"/>
    </source>
</evidence>
<evidence type="ECO:0000313" key="1">
    <source>
        <dbReference type="EMBL" id="TNN29316.1"/>
    </source>
</evidence>
<sequence length="55" mass="6573">MNMIRRAYRRGTMGTRSAVWTRRTHHSTRRYGHSVMSRCASFRRAPPVRFWVCSS</sequence>
<keyword evidence="2" id="KW-1185">Reference proteome</keyword>
<dbReference type="EMBL" id="SRLO01005789">
    <property type="protein sequence ID" value="TNN29316.1"/>
    <property type="molecule type" value="Genomic_DNA"/>
</dbReference>
<organism evidence="1 2">
    <name type="scientific">Liparis tanakae</name>
    <name type="common">Tanaka's snailfish</name>
    <dbReference type="NCBI Taxonomy" id="230148"/>
    <lineage>
        <taxon>Eukaryota</taxon>
        <taxon>Metazoa</taxon>
        <taxon>Chordata</taxon>
        <taxon>Craniata</taxon>
        <taxon>Vertebrata</taxon>
        <taxon>Euteleostomi</taxon>
        <taxon>Actinopterygii</taxon>
        <taxon>Neopterygii</taxon>
        <taxon>Teleostei</taxon>
        <taxon>Neoteleostei</taxon>
        <taxon>Acanthomorphata</taxon>
        <taxon>Eupercaria</taxon>
        <taxon>Perciformes</taxon>
        <taxon>Cottioidei</taxon>
        <taxon>Cottales</taxon>
        <taxon>Liparidae</taxon>
        <taxon>Liparis</taxon>
    </lineage>
</organism>
<gene>
    <name evidence="1" type="ORF">EYF80_060536</name>
</gene>
<proteinExistence type="predicted"/>
<name>A0A4Z2EKD0_9TELE</name>
<reference evidence="1 2" key="1">
    <citation type="submission" date="2019-03" db="EMBL/GenBank/DDBJ databases">
        <title>First draft genome of Liparis tanakae, snailfish: a comprehensive survey of snailfish specific genes.</title>
        <authorList>
            <person name="Kim W."/>
            <person name="Song I."/>
            <person name="Jeong J.-H."/>
            <person name="Kim D."/>
            <person name="Kim S."/>
            <person name="Ryu S."/>
            <person name="Song J.Y."/>
            <person name="Lee S.K."/>
        </authorList>
    </citation>
    <scope>NUCLEOTIDE SEQUENCE [LARGE SCALE GENOMIC DNA]</scope>
    <source>
        <tissue evidence="1">Muscle</tissue>
    </source>
</reference>
<dbReference type="AlphaFoldDB" id="A0A4Z2EKD0"/>
<protein>
    <submittedName>
        <fullName evidence="1">Uncharacterized protein</fullName>
    </submittedName>
</protein>